<dbReference type="AlphaFoldDB" id="A0A4Y2ATK6"/>
<reference evidence="2 3" key="1">
    <citation type="journal article" date="2019" name="Sci. Rep.">
        <title>Orb-weaving spider Araneus ventricosus genome elucidates the spidroin gene catalogue.</title>
        <authorList>
            <person name="Kono N."/>
            <person name="Nakamura H."/>
            <person name="Ohtoshi R."/>
            <person name="Moran D.A.P."/>
            <person name="Shinohara A."/>
            <person name="Yoshida Y."/>
            <person name="Fujiwara M."/>
            <person name="Mori M."/>
            <person name="Tomita M."/>
            <person name="Arakawa K."/>
        </authorList>
    </citation>
    <scope>NUCLEOTIDE SEQUENCE [LARGE SCALE GENOMIC DNA]</scope>
</reference>
<dbReference type="Proteomes" id="UP000499080">
    <property type="component" value="Unassembled WGS sequence"/>
</dbReference>
<dbReference type="EMBL" id="BGPR01000029">
    <property type="protein sequence ID" value="GBL82515.1"/>
    <property type="molecule type" value="Genomic_DNA"/>
</dbReference>
<keyword evidence="3" id="KW-1185">Reference proteome</keyword>
<evidence type="ECO:0000256" key="1">
    <source>
        <dbReference type="SAM" id="MobiDB-lite"/>
    </source>
</evidence>
<name>A0A4Y2ATK6_ARAVE</name>
<evidence type="ECO:0000313" key="2">
    <source>
        <dbReference type="EMBL" id="GBL82515.1"/>
    </source>
</evidence>
<feature type="region of interest" description="Disordered" evidence="1">
    <location>
        <begin position="148"/>
        <end position="177"/>
    </location>
</feature>
<proteinExistence type="predicted"/>
<accession>A0A4Y2ATK6</accession>
<comment type="caution">
    <text evidence="2">The sequence shown here is derived from an EMBL/GenBank/DDBJ whole genome shotgun (WGS) entry which is preliminary data.</text>
</comment>
<organism evidence="2 3">
    <name type="scientific">Araneus ventricosus</name>
    <name type="common">Orbweaver spider</name>
    <name type="synonym">Epeira ventricosa</name>
    <dbReference type="NCBI Taxonomy" id="182803"/>
    <lineage>
        <taxon>Eukaryota</taxon>
        <taxon>Metazoa</taxon>
        <taxon>Ecdysozoa</taxon>
        <taxon>Arthropoda</taxon>
        <taxon>Chelicerata</taxon>
        <taxon>Arachnida</taxon>
        <taxon>Araneae</taxon>
        <taxon>Araneomorphae</taxon>
        <taxon>Entelegynae</taxon>
        <taxon>Araneoidea</taxon>
        <taxon>Araneidae</taxon>
        <taxon>Araneus</taxon>
    </lineage>
</organism>
<evidence type="ECO:0000313" key="3">
    <source>
        <dbReference type="Proteomes" id="UP000499080"/>
    </source>
</evidence>
<sequence>MVDSVLSLISDDLYSPGQNGVVACALCNWACMSDGHVPDEVVSGPGMHSVSSQTETFSNVMDRMNKLKELQDSLGEMAFIPENISGDTKMKAPTGFTKESIFCIYSLWNVEEDLQTGNFLADEQMEEVRAVLENDCSTTTSLIEDFPKTTASQDILKERSPLPSSSNKDKKGKNQFK</sequence>
<gene>
    <name evidence="2" type="ORF">AVEN_263622_1</name>
</gene>
<protein>
    <submittedName>
        <fullName evidence="2">Uncharacterized protein</fullName>
    </submittedName>
</protein>